<organism evidence="2 3">
    <name type="scientific">Haloarcula sebkhae</name>
    <dbReference type="NCBI Taxonomy" id="932660"/>
    <lineage>
        <taxon>Archaea</taxon>
        <taxon>Methanobacteriati</taxon>
        <taxon>Methanobacteriota</taxon>
        <taxon>Stenosarchaea group</taxon>
        <taxon>Halobacteria</taxon>
        <taxon>Halobacteriales</taxon>
        <taxon>Haloarculaceae</taxon>
        <taxon>Haloarcula</taxon>
    </lineage>
</organism>
<gene>
    <name evidence="2" type="ORF">GCM10009067_14590</name>
</gene>
<feature type="transmembrane region" description="Helical" evidence="1">
    <location>
        <begin position="52"/>
        <end position="75"/>
    </location>
</feature>
<reference evidence="2" key="2">
    <citation type="submission" date="2020-09" db="EMBL/GenBank/DDBJ databases">
        <authorList>
            <person name="Sun Q."/>
            <person name="Ohkuma M."/>
        </authorList>
    </citation>
    <scope>NUCLEOTIDE SEQUENCE</scope>
    <source>
        <strain evidence="2">JCM 19018</strain>
    </source>
</reference>
<feature type="transmembrane region" description="Helical" evidence="1">
    <location>
        <begin position="20"/>
        <end position="45"/>
    </location>
</feature>
<accession>A0A830EW68</accession>
<proteinExistence type="predicted"/>
<evidence type="ECO:0000313" key="2">
    <source>
        <dbReference type="EMBL" id="GGK63354.1"/>
    </source>
</evidence>
<feature type="transmembrane region" description="Helical" evidence="1">
    <location>
        <begin position="81"/>
        <end position="101"/>
    </location>
</feature>
<reference evidence="2" key="1">
    <citation type="journal article" date="2014" name="Int. J. Syst. Evol. Microbiol.">
        <title>Complete genome sequence of Corynebacterium casei LMG S-19264T (=DSM 44701T), isolated from a smear-ripened cheese.</title>
        <authorList>
            <consortium name="US DOE Joint Genome Institute (JGI-PGF)"/>
            <person name="Walter F."/>
            <person name="Albersmeier A."/>
            <person name="Kalinowski J."/>
            <person name="Ruckert C."/>
        </authorList>
    </citation>
    <scope>NUCLEOTIDE SEQUENCE</scope>
    <source>
        <strain evidence="2">JCM 19018</strain>
    </source>
</reference>
<protein>
    <submittedName>
        <fullName evidence="2">Uncharacterized protein</fullName>
    </submittedName>
</protein>
<keyword evidence="1" id="KW-0472">Membrane</keyword>
<evidence type="ECO:0000256" key="1">
    <source>
        <dbReference type="SAM" id="Phobius"/>
    </source>
</evidence>
<comment type="caution">
    <text evidence="2">The sequence shown here is derived from an EMBL/GenBank/DDBJ whole genome shotgun (WGS) entry which is preliminary data.</text>
</comment>
<keyword evidence="1" id="KW-1133">Transmembrane helix</keyword>
<name>A0A830EW68_9EURY</name>
<dbReference type="Proteomes" id="UP000614221">
    <property type="component" value="Unassembled WGS sequence"/>
</dbReference>
<keyword evidence="1" id="KW-0812">Transmembrane</keyword>
<sequence>MLGGDQGVSETLRIDPSHELGLLAEIITLVYLLFGSTLLAVSVWASFRQRPVIPTVVLVWLAAVKVSFVADVYSISSNTQFVVALGLGLSAIPPLLTWVTAEVYRITAAEAAT</sequence>
<dbReference type="EMBL" id="BMPD01000002">
    <property type="protein sequence ID" value="GGK63354.1"/>
    <property type="molecule type" value="Genomic_DNA"/>
</dbReference>
<evidence type="ECO:0000313" key="3">
    <source>
        <dbReference type="Proteomes" id="UP000614221"/>
    </source>
</evidence>
<dbReference type="AlphaFoldDB" id="A0A830EW68"/>